<keyword evidence="4" id="KW-1185">Reference proteome</keyword>
<comment type="caution">
    <text evidence="3">The sequence shown here is derived from an EMBL/GenBank/DDBJ whole genome shotgun (WGS) entry which is preliminary data.</text>
</comment>
<dbReference type="PANTHER" id="PTHR47326">
    <property type="entry name" value="TRANSPOSABLE ELEMENT TC3 TRANSPOSASE-LIKE PROTEIN"/>
    <property type="match status" value="1"/>
</dbReference>
<dbReference type="GO" id="GO:0071897">
    <property type="term" value="P:DNA biosynthetic process"/>
    <property type="evidence" value="ECO:0007669"/>
    <property type="project" value="UniProtKB-ARBA"/>
</dbReference>
<feature type="domain" description="DUF4817" evidence="2">
    <location>
        <begin position="436"/>
        <end position="489"/>
    </location>
</feature>
<dbReference type="GO" id="GO:0003676">
    <property type="term" value="F:nucleic acid binding"/>
    <property type="evidence" value="ECO:0007669"/>
    <property type="project" value="InterPro"/>
</dbReference>
<dbReference type="InterPro" id="IPR036397">
    <property type="entry name" value="RNaseH_sf"/>
</dbReference>
<dbReference type="CDD" id="cd09272">
    <property type="entry name" value="RNase_HI_RT_Ty1"/>
    <property type="match status" value="1"/>
</dbReference>
<organism evidence="3 4">
    <name type="scientific">Tenebrio molitor</name>
    <name type="common">Yellow mealworm beetle</name>
    <dbReference type="NCBI Taxonomy" id="7067"/>
    <lineage>
        <taxon>Eukaryota</taxon>
        <taxon>Metazoa</taxon>
        <taxon>Ecdysozoa</taxon>
        <taxon>Arthropoda</taxon>
        <taxon>Hexapoda</taxon>
        <taxon>Insecta</taxon>
        <taxon>Pterygota</taxon>
        <taxon>Neoptera</taxon>
        <taxon>Endopterygota</taxon>
        <taxon>Coleoptera</taxon>
        <taxon>Polyphaga</taxon>
        <taxon>Cucujiformia</taxon>
        <taxon>Tenebrionidae</taxon>
        <taxon>Tenebrio</taxon>
    </lineage>
</organism>
<evidence type="ECO:0000313" key="4">
    <source>
        <dbReference type="Proteomes" id="UP000719412"/>
    </source>
</evidence>
<dbReference type="Pfam" id="PF16087">
    <property type="entry name" value="DUF4817"/>
    <property type="match status" value="1"/>
</dbReference>
<proteinExistence type="predicted"/>
<keyword evidence="1" id="KW-0812">Transmembrane</keyword>
<feature type="transmembrane region" description="Helical" evidence="1">
    <location>
        <begin position="816"/>
        <end position="839"/>
    </location>
</feature>
<sequence length="844" mass="97221">MENANPVVIPANPHDELGSHIHLTGEDECTTAPFREAIGSLMYLSVATRPDITFAVNRVSRYLEKPKKVHWKAVKRILKYIKGTIDYGLKFESHQENKLVAYSDADYAGDTESRRSTTGYIVMYGSGTIAWNSQRQRSVALSTNESEYVAACQTAKEIAWTKNLVKNLLDTKEVSTTLYLDNQSAIQLIKNPVFHKRSKHVDVRYHYIREQYERNEFLLEYTPSKEQHADILTKALARDQFQKHRITIGIRWKNTALSARLVLIVWKIINYPKYALLERCSYHLLKPVREVKVIFKKPASLLLINHCSLKARDIVEGGQHSELSCVVVRLGEFHLLMSFMGCIGAIMITGLDKMLNGHAYSRAVRALILTNLILAGIILDEVDLTGKERAETENKLRESERCLILFVKENRTYQSLRAKFKTAVHNLEVIMPFQYSFEEKTEMLLIFGECGKDATLAAETYAARFPQISAPNHQIFKSLVSSLRERGTFQQSAKSFINPTITHDINQARVLNLVENNLQIGSREISSQIGISKSSVLRILKKHQYHPYHLELHQELHGEDFANRVAFCEWAEEKIRNDEHFFERVVFTDECCVKNNGAVNKHNLHYWAIQNPHWMREQDIQNRWSLNVWGGVVNNRIVGPFFFEGPLNGERYTTFLQDELNDLLDAILPGNERFRLWFQQDGAPPHFRRTAREELTLQFGENWIGRGGPIPWPARSPDLTPPDFFLWGAIKERVFRERPTTRDNMRERLIAAFREFNDLNVAATVQANFKRRLRLCIEQEEGFWGGPGPPGLPLYYALVVLLEVHNLIVLRETLELINWINACTCLMSPILCILLLHIITLEII</sequence>
<dbReference type="InterPro" id="IPR043502">
    <property type="entry name" value="DNA/RNA_pol_sf"/>
</dbReference>
<evidence type="ECO:0000259" key="2">
    <source>
        <dbReference type="Pfam" id="PF16087"/>
    </source>
</evidence>
<accession>A0A8J6HCD8</accession>
<dbReference type="EMBL" id="JABDTM020026293">
    <property type="protein sequence ID" value="KAH0812104.1"/>
    <property type="molecule type" value="Genomic_DNA"/>
</dbReference>
<keyword evidence="1" id="KW-1133">Transmembrane helix</keyword>
<evidence type="ECO:0000256" key="1">
    <source>
        <dbReference type="SAM" id="Phobius"/>
    </source>
</evidence>
<dbReference type="PANTHER" id="PTHR47326:SF1">
    <property type="entry name" value="HTH PSQ-TYPE DOMAIN-CONTAINING PROTEIN"/>
    <property type="match status" value="1"/>
</dbReference>
<gene>
    <name evidence="3" type="ORF">GEV33_010687</name>
</gene>
<reference evidence="3" key="2">
    <citation type="submission" date="2021-08" db="EMBL/GenBank/DDBJ databases">
        <authorList>
            <person name="Eriksson T."/>
        </authorList>
    </citation>
    <scope>NUCLEOTIDE SEQUENCE</scope>
    <source>
        <strain evidence="3">Stoneville</strain>
        <tissue evidence="3">Whole head</tissue>
    </source>
</reference>
<protein>
    <recommendedName>
        <fullName evidence="2">DUF4817 domain-containing protein</fullName>
    </recommendedName>
</protein>
<evidence type="ECO:0000313" key="3">
    <source>
        <dbReference type="EMBL" id="KAH0812104.1"/>
    </source>
</evidence>
<reference evidence="3" key="1">
    <citation type="journal article" date="2020" name="J Insects Food Feed">
        <title>The yellow mealworm (Tenebrio molitor) genome: a resource for the emerging insects as food and feed industry.</title>
        <authorList>
            <person name="Eriksson T."/>
            <person name="Andere A."/>
            <person name="Kelstrup H."/>
            <person name="Emery V."/>
            <person name="Picard C."/>
        </authorList>
    </citation>
    <scope>NUCLEOTIDE SEQUENCE</scope>
    <source>
        <strain evidence="3">Stoneville</strain>
        <tissue evidence="3">Whole head</tissue>
    </source>
</reference>
<keyword evidence="1" id="KW-0472">Membrane</keyword>
<dbReference type="Proteomes" id="UP000719412">
    <property type="component" value="Unassembled WGS sequence"/>
</dbReference>
<dbReference type="AlphaFoldDB" id="A0A8J6HCD8"/>
<dbReference type="SUPFAM" id="SSF56672">
    <property type="entry name" value="DNA/RNA polymerases"/>
    <property type="match status" value="1"/>
</dbReference>
<dbReference type="Gene3D" id="3.30.420.10">
    <property type="entry name" value="Ribonuclease H-like superfamily/Ribonuclease H"/>
    <property type="match status" value="1"/>
</dbReference>
<dbReference type="InterPro" id="IPR032135">
    <property type="entry name" value="DUF4817"/>
</dbReference>
<name>A0A8J6HCD8_TENMO</name>